<accession>A0ABS4KDH1</accession>
<feature type="transmembrane region" description="Helical" evidence="2">
    <location>
        <begin position="30"/>
        <end position="51"/>
    </location>
</feature>
<keyword evidence="1" id="KW-0175">Coiled coil</keyword>
<keyword evidence="2" id="KW-1133">Transmembrane helix</keyword>
<name>A0ABS4KDH1_9FIRM</name>
<comment type="caution">
    <text evidence="3">The sequence shown here is derived from an EMBL/GenBank/DDBJ whole genome shotgun (WGS) entry which is preliminary data.</text>
</comment>
<dbReference type="EMBL" id="JAGGLJ010000013">
    <property type="protein sequence ID" value="MBP2025826.1"/>
    <property type="molecule type" value="Genomic_DNA"/>
</dbReference>
<keyword evidence="3" id="KW-0132">Cell division</keyword>
<dbReference type="InterPro" id="IPR007060">
    <property type="entry name" value="FtsL/DivIC"/>
</dbReference>
<evidence type="ECO:0000256" key="2">
    <source>
        <dbReference type="SAM" id="Phobius"/>
    </source>
</evidence>
<evidence type="ECO:0000313" key="3">
    <source>
        <dbReference type="EMBL" id="MBP2025826.1"/>
    </source>
</evidence>
<dbReference type="RefSeq" id="WP_210061380.1">
    <property type="nucleotide sequence ID" value="NZ_JAGGLJ010000013.1"/>
</dbReference>
<protein>
    <submittedName>
        <fullName evidence="3">Cell division protein FtsB</fullName>
    </submittedName>
</protein>
<proteinExistence type="predicted"/>
<dbReference type="GO" id="GO:0051301">
    <property type="term" value="P:cell division"/>
    <property type="evidence" value="ECO:0007669"/>
    <property type="project" value="UniProtKB-KW"/>
</dbReference>
<dbReference type="Pfam" id="PF04977">
    <property type="entry name" value="DivIC"/>
    <property type="match status" value="1"/>
</dbReference>
<gene>
    <name evidence="3" type="ORF">J2Z71_001375</name>
</gene>
<keyword evidence="2" id="KW-0812">Transmembrane</keyword>
<organism evidence="3 4">
    <name type="scientific">Peptoniphilus stercorisuis</name>
    <dbReference type="NCBI Taxonomy" id="1436965"/>
    <lineage>
        <taxon>Bacteria</taxon>
        <taxon>Bacillati</taxon>
        <taxon>Bacillota</taxon>
        <taxon>Tissierellia</taxon>
        <taxon>Tissierellales</taxon>
        <taxon>Peptoniphilaceae</taxon>
        <taxon>Peptoniphilus</taxon>
    </lineage>
</organism>
<keyword evidence="4" id="KW-1185">Reference proteome</keyword>
<evidence type="ECO:0000256" key="1">
    <source>
        <dbReference type="SAM" id="Coils"/>
    </source>
</evidence>
<keyword evidence="2" id="KW-0472">Membrane</keyword>
<evidence type="ECO:0000313" key="4">
    <source>
        <dbReference type="Proteomes" id="UP001519306"/>
    </source>
</evidence>
<dbReference type="Proteomes" id="UP001519306">
    <property type="component" value="Unassembled WGS sequence"/>
</dbReference>
<reference evidence="3 4" key="1">
    <citation type="submission" date="2021-03" db="EMBL/GenBank/DDBJ databases">
        <title>Genomic Encyclopedia of Type Strains, Phase IV (KMG-IV): sequencing the most valuable type-strain genomes for metagenomic binning, comparative biology and taxonomic classification.</title>
        <authorList>
            <person name="Goeker M."/>
        </authorList>
    </citation>
    <scope>NUCLEOTIDE SEQUENCE [LARGE SCALE GENOMIC DNA]</scope>
    <source>
        <strain evidence="3 4">DSM 27563</strain>
    </source>
</reference>
<keyword evidence="3" id="KW-0131">Cell cycle</keyword>
<sequence>MAKNHKEINKKRTSTGKKKIKKRLNLNKKAPLYISLVIVIIISLGSTLLYAQLSSLDKQIIAQQKELKELKKTKESLEGDIKGIKSSSEIQDEAMYKLGMVYPKEDQIVYVDVSKNELKKDVNNNVFLSPIISVLKSFTKE</sequence>
<feature type="coiled-coil region" evidence="1">
    <location>
        <begin position="53"/>
        <end position="87"/>
    </location>
</feature>